<protein>
    <submittedName>
        <fullName evidence="2">Dihydrofolate reductase</fullName>
    </submittedName>
</protein>
<dbReference type="RefSeq" id="WP_106600798.1">
    <property type="nucleotide sequence ID" value="NZ_PYGK01000002.1"/>
</dbReference>
<evidence type="ECO:0000259" key="1">
    <source>
        <dbReference type="Pfam" id="PF01872"/>
    </source>
</evidence>
<proteinExistence type="predicted"/>
<dbReference type="GO" id="GO:0008703">
    <property type="term" value="F:5-amino-6-(5-phosphoribosylamino)uracil reductase activity"/>
    <property type="evidence" value="ECO:0007669"/>
    <property type="project" value="InterPro"/>
</dbReference>
<gene>
    <name evidence="2" type="ORF">CLV42_10276</name>
</gene>
<name>A0A2P8GKN2_9BACT</name>
<accession>A0A2P8GKN2</accession>
<dbReference type="OrthoDB" id="9804315at2"/>
<keyword evidence="3" id="KW-1185">Reference proteome</keyword>
<dbReference type="AlphaFoldDB" id="A0A2P8GKN2"/>
<reference evidence="2 3" key="1">
    <citation type="submission" date="2018-03" db="EMBL/GenBank/DDBJ databases">
        <title>Genomic Encyclopedia of Archaeal and Bacterial Type Strains, Phase II (KMG-II): from individual species to whole genera.</title>
        <authorList>
            <person name="Goeker M."/>
        </authorList>
    </citation>
    <scope>NUCLEOTIDE SEQUENCE [LARGE SCALE GENOMIC DNA]</scope>
    <source>
        <strain evidence="2 3">DSM 18107</strain>
    </source>
</reference>
<sequence>MKIIIYLASSANGKISNNRNVPDWLSQEYGRGFMEISQKTGAVIMGKTTYNILAPDYLPLQNEGTMVVLTHDTTATPAKPNVVFTDKSAREIVALLESKGHQEAVIIGGTATVSEFIRAGLVNEIILVVEPVLFGMGLPMLEDVDIDLKLDLSEIKKLNDHTVQLHYQVQVQ</sequence>
<dbReference type="InterPro" id="IPR002734">
    <property type="entry name" value="RibDG_C"/>
</dbReference>
<dbReference type="GO" id="GO:0009231">
    <property type="term" value="P:riboflavin biosynthetic process"/>
    <property type="evidence" value="ECO:0007669"/>
    <property type="project" value="InterPro"/>
</dbReference>
<dbReference type="Gene3D" id="3.40.430.10">
    <property type="entry name" value="Dihydrofolate Reductase, subunit A"/>
    <property type="match status" value="1"/>
</dbReference>
<feature type="domain" description="Bacterial bifunctional deaminase-reductase C-terminal" evidence="1">
    <location>
        <begin position="2"/>
        <end position="161"/>
    </location>
</feature>
<evidence type="ECO:0000313" key="2">
    <source>
        <dbReference type="EMBL" id="PSL34505.1"/>
    </source>
</evidence>
<dbReference type="EMBL" id="PYGK01000002">
    <property type="protein sequence ID" value="PSL34505.1"/>
    <property type="molecule type" value="Genomic_DNA"/>
</dbReference>
<dbReference type="Proteomes" id="UP000240978">
    <property type="component" value="Unassembled WGS sequence"/>
</dbReference>
<dbReference type="Pfam" id="PF01872">
    <property type="entry name" value="RibD_C"/>
    <property type="match status" value="1"/>
</dbReference>
<comment type="caution">
    <text evidence="2">The sequence shown here is derived from an EMBL/GenBank/DDBJ whole genome shotgun (WGS) entry which is preliminary data.</text>
</comment>
<dbReference type="InterPro" id="IPR024072">
    <property type="entry name" value="DHFR-like_dom_sf"/>
</dbReference>
<dbReference type="SUPFAM" id="SSF53597">
    <property type="entry name" value="Dihydrofolate reductase-like"/>
    <property type="match status" value="1"/>
</dbReference>
<dbReference type="InterPro" id="IPR050765">
    <property type="entry name" value="Riboflavin_Biosynth_HTPR"/>
</dbReference>
<organism evidence="2 3">
    <name type="scientific">Chitinophaga ginsengisoli</name>
    <dbReference type="NCBI Taxonomy" id="363837"/>
    <lineage>
        <taxon>Bacteria</taxon>
        <taxon>Pseudomonadati</taxon>
        <taxon>Bacteroidota</taxon>
        <taxon>Chitinophagia</taxon>
        <taxon>Chitinophagales</taxon>
        <taxon>Chitinophagaceae</taxon>
        <taxon>Chitinophaga</taxon>
    </lineage>
</organism>
<evidence type="ECO:0000313" key="3">
    <source>
        <dbReference type="Proteomes" id="UP000240978"/>
    </source>
</evidence>
<dbReference type="PANTHER" id="PTHR38011">
    <property type="entry name" value="DIHYDROFOLATE REDUCTASE FAMILY PROTEIN (AFU_ORTHOLOGUE AFUA_8G06820)"/>
    <property type="match status" value="1"/>
</dbReference>
<dbReference type="PANTHER" id="PTHR38011:SF11">
    <property type="entry name" value="2,5-DIAMINO-6-RIBOSYLAMINO-4(3H)-PYRIMIDINONE 5'-PHOSPHATE REDUCTASE"/>
    <property type="match status" value="1"/>
</dbReference>